<keyword evidence="6 9" id="KW-0862">Zinc</keyword>
<dbReference type="CDD" id="cd04477">
    <property type="entry name" value="RPA1N"/>
    <property type="match status" value="1"/>
</dbReference>
<dbReference type="InterPro" id="IPR013955">
    <property type="entry name" value="Rep_factor-A_C"/>
</dbReference>
<evidence type="ECO:0000256" key="10">
    <source>
        <dbReference type="SAM" id="MobiDB-lite"/>
    </source>
</evidence>
<comment type="similarity">
    <text evidence="2 9">Belongs to the replication factor A protein 1 family.</text>
</comment>
<evidence type="ECO:0000256" key="1">
    <source>
        <dbReference type="ARBA" id="ARBA00004123"/>
    </source>
</evidence>
<evidence type="ECO:0000256" key="9">
    <source>
        <dbReference type="RuleBase" id="RU364130"/>
    </source>
</evidence>
<dbReference type="CDD" id="cd04476">
    <property type="entry name" value="RPA1_DBD_C"/>
    <property type="match status" value="1"/>
</dbReference>
<dbReference type="SUPFAM" id="SSF50249">
    <property type="entry name" value="Nucleic acid-binding proteins"/>
    <property type="match status" value="4"/>
</dbReference>
<evidence type="ECO:0000259" key="12">
    <source>
        <dbReference type="Pfam" id="PF04057"/>
    </source>
</evidence>
<accession>A0A8W8JXD1</accession>
<evidence type="ECO:0000313" key="16">
    <source>
        <dbReference type="Proteomes" id="UP000005408"/>
    </source>
</evidence>
<comment type="function">
    <text evidence="9">As part of the heterotrimeric replication protein A complex (RPA/RP-A), binds and stabilizes single-stranded DNA intermediates, that form during DNA replication or upon DNA stress. It prevents their reannealing and in parallel, recruits and activates different proteins and complexes involved in DNA metabolism. Thereby, it plays an essential role both in DNA replication and the cellular response to DNA damage.</text>
</comment>
<dbReference type="GO" id="GO:0003677">
    <property type="term" value="F:DNA binding"/>
    <property type="evidence" value="ECO:0007669"/>
    <property type="project" value="UniProtKB-KW"/>
</dbReference>
<dbReference type="OrthoDB" id="1751331at2759"/>
<dbReference type="FunFam" id="2.40.50.140:FF:000064">
    <property type="entry name" value="Replication protein A subunit"/>
    <property type="match status" value="1"/>
</dbReference>
<dbReference type="NCBIfam" id="TIGR00617">
    <property type="entry name" value="rpa1"/>
    <property type="match status" value="1"/>
</dbReference>
<organism evidence="15 16">
    <name type="scientific">Magallana gigas</name>
    <name type="common">Pacific oyster</name>
    <name type="synonym">Crassostrea gigas</name>
    <dbReference type="NCBI Taxonomy" id="29159"/>
    <lineage>
        <taxon>Eukaryota</taxon>
        <taxon>Metazoa</taxon>
        <taxon>Spiralia</taxon>
        <taxon>Lophotrochozoa</taxon>
        <taxon>Mollusca</taxon>
        <taxon>Bivalvia</taxon>
        <taxon>Autobranchia</taxon>
        <taxon>Pteriomorphia</taxon>
        <taxon>Ostreida</taxon>
        <taxon>Ostreoidea</taxon>
        <taxon>Ostreidae</taxon>
        <taxon>Magallana</taxon>
    </lineage>
</organism>
<dbReference type="GO" id="GO:0005634">
    <property type="term" value="C:nucleus"/>
    <property type="evidence" value="ECO:0007669"/>
    <property type="project" value="UniProtKB-SubCell"/>
</dbReference>
<feature type="region of interest" description="Disordered" evidence="10">
    <location>
        <begin position="183"/>
        <end position="212"/>
    </location>
</feature>
<feature type="domain" description="Replication factor A C-terminal" evidence="13">
    <location>
        <begin position="486"/>
        <end position="631"/>
    </location>
</feature>
<feature type="domain" description="OB" evidence="11">
    <location>
        <begin position="223"/>
        <end position="296"/>
    </location>
</feature>
<feature type="domain" description="Replication factor-A protein 1 N-terminal" evidence="12">
    <location>
        <begin position="6"/>
        <end position="103"/>
    </location>
</feature>
<comment type="subunit">
    <text evidence="9">Component of the heterotrimeric canonical replication protein A complex (RPA).</text>
</comment>
<dbReference type="FunFam" id="2.40.50.140:FF:000041">
    <property type="entry name" value="Replication protein A subunit"/>
    <property type="match status" value="1"/>
</dbReference>
<dbReference type="EnsemblMetazoa" id="G21419.4">
    <property type="protein sequence ID" value="G21419.4:cds"/>
    <property type="gene ID" value="G21419"/>
</dbReference>
<keyword evidence="5 9" id="KW-0863">Zinc-finger</keyword>
<dbReference type="GO" id="GO:0006281">
    <property type="term" value="P:DNA repair"/>
    <property type="evidence" value="ECO:0007669"/>
    <property type="project" value="InterPro"/>
</dbReference>
<evidence type="ECO:0000256" key="3">
    <source>
        <dbReference type="ARBA" id="ARBA00022705"/>
    </source>
</evidence>
<dbReference type="FunFam" id="2.40.50.140:FF:000117">
    <property type="entry name" value="Replication protein A subunit"/>
    <property type="match status" value="1"/>
</dbReference>
<evidence type="ECO:0000256" key="8">
    <source>
        <dbReference type="ARBA" id="ARBA00023242"/>
    </source>
</evidence>
<dbReference type="InterPro" id="IPR031657">
    <property type="entry name" value="REPA_OB_2"/>
</dbReference>
<dbReference type="CDD" id="cd04475">
    <property type="entry name" value="RPA1_DBD_B"/>
    <property type="match status" value="1"/>
</dbReference>
<dbReference type="EnsemblMetazoa" id="G21419.7">
    <property type="protein sequence ID" value="G21419.7:cds"/>
    <property type="gene ID" value="G21419"/>
</dbReference>
<feature type="compositionally biased region" description="Polar residues" evidence="10">
    <location>
        <begin position="140"/>
        <end position="153"/>
    </location>
</feature>
<dbReference type="Proteomes" id="UP000005408">
    <property type="component" value="Unassembled WGS sequence"/>
</dbReference>
<protein>
    <recommendedName>
        <fullName evidence="9">Replication protein A subunit</fullName>
    </recommendedName>
</protein>
<dbReference type="InterPro" id="IPR004591">
    <property type="entry name" value="Rfa1"/>
</dbReference>
<dbReference type="InterPro" id="IPR012340">
    <property type="entry name" value="NA-bd_OB-fold"/>
</dbReference>
<feature type="region of interest" description="Disordered" evidence="10">
    <location>
        <begin position="140"/>
        <end position="163"/>
    </location>
</feature>
<name>A0A8W8JXD1_MAGGI</name>
<dbReference type="CDD" id="cd04474">
    <property type="entry name" value="RPA1_DBD_A"/>
    <property type="match status" value="1"/>
</dbReference>
<dbReference type="PANTHER" id="PTHR47165">
    <property type="entry name" value="OS03G0429900 PROTEIN"/>
    <property type="match status" value="1"/>
</dbReference>
<evidence type="ECO:0000259" key="14">
    <source>
        <dbReference type="Pfam" id="PF16900"/>
    </source>
</evidence>
<dbReference type="InterPro" id="IPR047192">
    <property type="entry name" value="Euk_RPA1_DBD_C"/>
</dbReference>
<dbReference type="OMA" id="FNSYAML"/>
<dbReference type="Pfam" id="PF16900">
    <property type="entry name" value="REPA_OB_2"/>
    <property type="match status" value="1"/>
</dbReference>
<evidence type="ECO:0000256" key="2">
    <source>
        <dbReference type="ARBA" id="ARBA00005690"/>
    </source>
</evidence>
<keyword evidence="4 9" id="KW-0479">Metal-binding</keyword>
<evidence type="ECO:0000313" key="15">
    <source>
        <dbReference type="EnsemblMetazoa" id="G21419.7:cds"/>
    </source>
</evidence>
<comment type="subcellular location">
    <subcellularLocation>
        <location evidence="1 9">Nucleus</location>
    </subcellularLocation>
</comment>
<dbReference type="FunFam" id="2.40.50.140:FF:000090">
    <property type="entry name" value="Replication protein A subunit"/>
    <property type="match status" value="1"/>
</dbReference>
<proteinExistence type="inferred from homology"/>
<dbReference type="EnsemblMetazoa" id="G21419.10">
    <property type="protein sequence ID" value="G21419.10:cds"/>
    <property type="gene ID" value="G21419"/>
</dbReference>
<feature type="domain" description="Replication protein A OB" evidence="14">
    <location>
        <begin position="331"/>
        <end position="427"/>
    </location>
</feature>
<evidence type="ECO:0000256" key="6">
    <source>
        <dbReference type="ARBA" id="ARBA00022833"/>
    </source>
</evidence>
<evidence type="ECO:0000256" key="5">
    <source>
        <dbReference type="ARBA" id="ARBA00022771"/>
    </source>
</evidence>
<evidence type="ECO:0000256" key="7">
    <source>
        <dbReference type="ARBA" id="ARBA00023125"/>
    </source>
</evidence>
<dbReference type="InterPro" id="IPR004365">
    <property type="entry name" value="NA-bd_OB_tRNA"/>
</dbReference>
<dbReference type="GO" id="GO:0006310">
    <property type="term" value="P:DNA recombination"/>
    <property type="evidence" value="ECO:0007669"/>
    <property type="project" value="InterPro"/>
</dbReference>
<dbReference type="Pfam" id="PF08646">
    <property type="entry name" value="Rep_fac-A_C"/>
    <property type="match status" value="1"/>
</dbReference>
<dbReference type="Pfam" id="PF01336">
    <property type="entry name" value="tRNA_anti-codon"/>
    <property type="match status" value="1"/>
</dbReference>
<reference evidence="15" key="1">
    <citation type="submission" date="2022-08" db="UniProtKB">
        <authorList>
            <consortium name="EnsemblMetazoa"/>
        </authorList>
    </citation>
    <scope>IDENTIFICATION</scope>
    <source>
        <strain evidence="15">05x7-T-G4-1.051#20</strain>
    </source>
</reference>
<dbReference type="InterPro" id="IPR007199">
    <property type="entry name" value="Rep_factor-A_N"/>
</dbReference>
<evidence type="ECO:0000256" key="4">
    <source>
        <dbReference type="ARBA" id="ARBA00022723"/>
    </source>
</evidence>
<dbReference type="AlphaFoldDB" id="A0A8W8JXD1"/>
<keyword evidence="8 9" id="KW-0539">Nucleus</keyword>
<dbReference type="Gene3D" id="2.40.50.140">
    <property type="entry name" value="Nucleic acid-binding proteins"/>
    <property type="match status" value="4"/>
</dbReference>
<dbReference type="Pfam" id="PF04057">
    <property type="entry name" value="Rep-A_N"/>
    <property type="match status" value="1"/>
</dbReference>
<evidence type="ECO:0000259" key="13">
    <source>
        <dbReference type="Pfam" id="PF08646"/>
    </source>
</evidence>
<dbReference type="GO" id="GO:0006260">
    <property type="term" value="P:DNA replication"/>
    <property type="evidence" value="ECO:0007669"/>
    <property type="project" value="UniProtKB-KW"/>
</dbReference>
<sequence>MSNPTLSSGALEAIINGQNFDKPVLQVISSKKITAQGSSADRYRLLLSDGEVSYSHAMLATQLNSLMDGELDNLAVIQVDKYLCNTIQGDRRVMILLDLHVLQRGSEVGQRIGNPQQYKAAATQGTTAEHRKHQQYKASASQGTTAKHNSAQCPPQMPKQEGGGQSFIGTVSDKQVNNNIKKENMNGNSKGGYSLKTNNSGGTPGGTSRVHKIDSLTPYQNRWKIRARVTQKSGIRTWSNSRGEGKLFSVTLTDDSAEIRATGFNDAVDKFYELLEVNKVYYFSKATLKTANKQYTTVQNDYEMTFNPDTIIEPCDDDSSLPTMNFNFVKINELESKAPTSLIDVIGVVKNCGDVTTIIGKQSQKEITKRDLQIVDQSGMSVNLTLWGADAQQFDGSGHPVIAVKGAKVSDYGGRSLSAMASSQIIHNPDLREGHMLKGWFEHDGHSMDFHGYKNDGMGGGGGGSTNWKCFAEIKSENIGADKPEYFTTKATVLFLRKENCMYQACPTESCNKKVVDQGNGMYRCEKCAREFPNYKWRMILSANLGDYSDNQWVTCFQESAEAMLGIKADDLGALKDSNEQAFDQVFTDACFKSYIFKFRAKVETYNDESRLKTVTMNASTIDFKEQSQRLIEEIKKLQM</sequence>
<dbReference type="GO" id="GO:0008270">
    <property type="term" value="F:zinc ion binding"/>
    <property type="evidence" value="ECO:0007669"/>
    <property type="project" value="UniProtKB-KW"/>
</dbReference>
<keyword evidence="3 9" id="KW-0235">DNA replication</keyword>
<keyword evidence="7 9" id="KW-0238">DNA-binding</keyword>
<evidence type="ECO:0000259" key="11">
    <source>
        <dbReference type="Pfam" id="PF01336"/>
    </source>
</evidence>
<keyword evidence="16" id="KW-1185">Reference proteome</keyword>
<dbReference type="PANTHER" id="PTHR47165:SF4">
    <property type="entry name" value="OS03G0429900 PROTEIN"/>
    <property type="match status" value="1"/>
</dbReference>